<sequence length="122" mass="13810">VRRHRHPPAPSTCRQRARSKPRITHRERSSSDDNEASQAEPVAFALPVRRGVSTRAVRSMGMRGGAARCNVCAFRINSAFNCRHLLGLKLVEVHFDVERRCVHDIVPLSHTRARKFARSCSK</sequence>
<reference evidence="2 3" key="1">
    <citation type="submission" date="2015-09" db="EMBL/GenBank/DDBJ databases">
        <title>Draft genome of the parasitic nematode Teladorsagia circumcincta isolate WARC Sus (inbred).</title>
        <authorList>
            <person name="Mitreva M."/>
        </authorList>
    </citation>
    <scope>NUCLEOTIDE SEQUENCE [LARGE SCALE GENOMIC DNA]</scope>
    <source>
        <strain evidence="2 3">S</strain>
    </source>
</reference>
<feature type="non-terminal residue" evidence="2">
    <location>
        <position position="1"/>
    </location>
</feature>
<organism evidence="2 3">
    <name type="scientific">Teladorsagia circumcincta</name>
    <name type="common">Brown stomach worm</name>
    <name type="synonym">Ostertagia circumcincta</name>
    <dbReference type="NCBI Taxonomy" id="45464"/>
    <lineage>
        <taxon>Eukaryota</taxon>
        <taxon>Metazoa</taxon>
        <taxon>Ecdysozoa</taxon>
        <taxon>Nematoda</taxon>
        <taxon>Chromadorea</taxon>
        <taxon>Rhabditida</taxon>
        <taxon>Rhabditina</taxon>
        <taxon>Rhabditomorpha</taxon>
        <taxon>Strongyloidea</taxon>
        <taxon>Trichostrongylidae</taxon>
        <taxon>Teladorsagia</taxon>
    </lineage>
</organism>
<name>A0A2G9TJZ4_TELCI</name>
<keyword evidence="3" id="KW-1185">Reference proteome</keyword>
<protein>
    <submittedName>
        <fullName evidence="2">Uncharacterized protein</fullName>
    </submittedName>
</protein>
<gene>
    <name evidence="2" type="ORF">TELCIR_20920</name>
</gene>
<evidence type="ECO:0000313" key="3">
    <source>
        <dbReference type="Proteomes" id="UP000230423"/>
    </source>
</evidence>
<feature type="region of interest" description="Disordered" evidence="1">
    <location>
        <begin position="1"/>
        <end position="40"/>
    </location>
</feature>
<proteinExistence type="predicted"/>
<evidence type="ECO:0000313" key="2">
    <source>
        <dbReference type="EMBL" id="PIO57660.1"/>
    </source>
</evidence>
<dbReference type="OrthoDB" id="756206at2759"/>
<accession>A0A2G9TJZ4</accession>
<dbReference type="AlphaFoldDB" id="A0A2G9TJZ4"/>
<dbReference type="EMBL" id="KZ371009">
    <property type="protein sequence ID" value="PIO57660.1"/>
    <property type="molecule type" value="Genomic_DNA"/>
</dbReference>
<evidence type="ECO:0000256" key="1">
    <source>
        <dbReference type="SAM" id="MobiDB-lite"/>
    </source>
</evidence>
<dbReference type="Proteomes" id="UP000230423">
    <property type="component" value="Unassembled WGS sequence"/>
</dbReference>